<dbReference type="Proteomes" id="UP001216139">
    <property type="component" value="Chromosome"/>
</dbReference>
<evidence type="ECO:0008006" key="3">
    <source>
        <dbReference type="Google" id="ProtNLM"/>
    </source>
</evidence>
<organism evidence="1 2">
    <name type="scientific">Mucilaginibacter jinjuensis</name>
    <dbReference type="NCBI Taxonomy" id="1176721"/>
    <lineage>
        <taxon>Bacteria</taxon>
        <taxon>Pseudomonadati</taxon>
        <taxon>Bacteroidota</taxon>
        <taxon>Sphingobacteriia</taxon>
        <taxon>Sphingobacteriales</taxon>
        <taxon>Sphingobacteriaceae</taxon>
        <taxon>Mucilaginibacter</taxon>
    </lineage>
</organism>
<proteinExistence type="predicted"/>
<gene>
    <name evidence="1" type="ORF">PQO05_06535</name>
</gene>
<protein>
    <recommendedName>
        <fullName evidence="3">DUF4397 domain-containing protein</fullName>
    </recommendedName>
</protein>
<dbReference type="EMBL" id="CP117167">
    <property type="protein sequence ID" value="WCT13590.1"/>
    <property type="molecule type" value="Genomic_DNA"/>
</dbReference>
<dbReference type="PROSITE" id="PS51257">
    <property type="entry name" value="PROKAR_LIPOPROTEIN"/>
    <property type="match status" value="1"/>
</dbReference>
<accession>A0ABY7TAQ5</accession>
<evidence type="ECO:0000313" key="1">
    <source>
        <dbReference type="EMBL" id="WCT13590.1"/>
    </source>
</evidence>
<reference evidence="1 2" key="1">
    <citation type="submission" date="2023-02" db="EMBL/GenBank/DDBJ databases">
        <title>Genome sequence of Mucilaginibacter jinjuensis strain KACC 16571.</title>
        <authorList>
            <person name="Kim S."/>
            <person name="Heo J."/>
            <person name="Kwon S.-W."/>
        </authorList>
    </citation>
    <scope>NUCLEOTIDE SEQUENCE [LARGE SCALE GENOMIC DNA]</scope>
    <source>
        <strain evidence="1 2">KACC 16571</strain>
    </source>
</reference>
<evidence type="ECO:0000313" key="2">
    <source>
        <dbReference type="Proteomes" id="UP001216139"/>
    </source>
</evidence>
<dbReference type="RefSeq" id="WP_273631899.1">
    <property type="nucleotide sequence ID" value="NZ_CP117167.1"/>
</dbReference>
<keyword evidence="2" id="KW-1185">Reference proteome</keyword>
<name>A0ABY7TAQ5_9SPHI</name>
<sequence>MKFKSIIILLTVAGIYGCGKASDAPIATAPATVLNIINTTADTLNYYLNGTRLNSQSAIYSGGSSGYLSVQSTLQNYQFRKNGHNEVLFNLPLNLDTIHTKYADTVSIKNANGSTTLITSRIRGYSLFVNGEGADKSFLKLDTIKVNTDSSMVRFVHSAVNAPALDLSIGDINFKNQTYGSMSKFKSQVAGANKIINVYLAGGTDVKATQKVTLISNTTYTLYVKGVPDGVGKSALTVGVFVNNQ</sequence>